<protein>
    <submittedName>
        <fullName evidence="10">GMC family oxidoreductase</fullName>
    </submittedName>
</protein>
<keyword evidence="3" id="KW-0285">Flavoprotein</keyword>
<keyword evidence="4" id="KW-0274">FAD</keyword>
<feature type="domain" description="Glucose-methanol-choline oxidoreductase N-terminal" evidence="7">
    <location>
        <begin position="250"/>
        <end position="356"/>
    </location>
</feature>
<evidence type="ECO:0000256" key="5">
    <source>
        <dbReference type="ARBA" id="ARBA00023002"/>
    </source>
</evidence>
<accession>A0A6N7KZP7</accession>
<dbReference type="AlphaFoldDB" id="A0A6N7KZP7"/>
<sequence>MSAPEARRWDVIVVGAGFAGSLVAGQLGERGWRVLVLEAGHGAPDAQQGHLDALESYRSAMAKVPNSPYATSGAAPSPDVTDLSGNTDGGFDAGGYFVQRGPLPYASGYLRANGGTGLAWTGLAPRMHPEDFRAGDFGHGRNWPIGYQDLEPYYRAAEREIGVAGDVDEQREAVGLPFPDGYRYPMQAIPRSYLDRVMAQALDGRPVQDPATDGPTRLRVATTPHARNGLPNPAPGAGQPAGGRLCQGHASCVPICPSQAKYTPLRTQARWGPSVTLVTRAVVTRVRIAGNGRAAGVEYQTYHEDAATPAAVSTHSADADLVVLATHAIENAKLLLASGAANSSDQVGRNLMDHPVLLTWGLMPHRIGPYRGPGSTSGLEGFRFGAARARRAPFRIEIGNWGWTWALGPPDGRVAELLRSGGPDGRGLFGAELRRTLGDRIGREFAFQFEMEQDADPANRVTIDPRQRDALGNPRPVLHYDLSDHVKRGIAAAKSVSDQLFALLGAEDHTRFEPGPAWPGYFEYEGRPYAYRGAGHGAGTHVMGDSPATSVVDQWQRCWDHPNLYTVGCGSMPTVATSNPSLTMAALALRSSDEIHRDLLARRRPVSVRGAAGVADPALQGADRP</sequence>
<dbReference type="PANTHER" id="PTHR42784">
    <property type="entry name" value="PYRANOSE 2-OXIDASE"/>
    <property type="match status" value="1"/>
</dbReference>
<feature type="region of interest" description="Disordered" evidence="6">
    <location>
        <begin position="223"/>
        <end position="242"/>
    </location>
</feature>
<feature type="domain" description="FAD dependent oxidoreductase" evidence="8">
    <location>
        <begin position="10"/>
        <end position="50"/>
    </location>
</feature>
<evidence type="ECO:0000259" key="7">
    <source>
        <dbReference type="Pfam" id="PF00732"/>
    </source>
</evidence>
<evidence type="ECO:0000313" key="10">
    <source>
        <dbReference type="EMBL" id="MQS17176.1"/>
    </source>
</evidence>
<dbReference type="GO" id="GO:0050660">
    <property type="term" value="F:flavin adenine dinucleotide binding"/>
    <property type="evidence" value="ECO:0007669"/>
    <property type="project" value="InterPro"/>
</dbReference>
<dbReference type="Pfam" id="PF05199">
    <property type="entry name" value="GMC_oxred_C"/>
    <property type="match status" value="1"/>
</dbReference>
<name>A0A6N7KZP7_9ACTN</name>
<proteinExistence type="inferred from homology"/>
<dbReference type="PANTHER" id="PTHR42784:SF1">
    <property type="entry name" value="PYRANOSE 2-OXIDASE"/>
    <property type="match status" value="1"/>
</dbReference>
<dbReference type="InterPro" id="IPR000172">
    <property type="entry name" value="GMC_OxRdtase_N"/>
</dbReference>
<evidence type="ECO:0000313" key="11">
    <source>
        <dbReference type="Proteomes" id="UP000450000"/>
    </source>
</evidence>
<evidence type="ECO:0000256" key="1">
    <source>
        <dbReference type="ARBA" id="ARBA00001974"/>
    </source>
</evidence>
<dbReference type="SUPFAM" id="SSF51905">
    <property type="entry name" value="FAD/NAD(P)-binding domain"/>
    <property type="match status" value="1"/>
</dbReference>
<dbReference type="Pfam" id="PF00732">
    <property type="entry name" value="GMC_oxred_N"/>
    <property type="match status" value="1"/>
</dbReference>
<evidence type="ECO:0000259" key="9">
    <source>
        <dbReference type="Pfam" id="PF05199"/>
    </source>
</evidence>
<keyword evidence="11" id="KW-1185">Reference proteome</keyword>
<dbReference type="EMBL" id="WBOF01000003">
    <property type="protein sequence ID" value="MQS17176.1"/>
    <property type="molecule type" value="Genomic_DNA"/>
</dbReference>
<evidence type="ECO:0000259" key="8">
    <source>
        <dbReference type="Pfam" id="PF01266"/>
    </source>
</evidence>
<keyword evidence="5" id="KW-0560">Oxidoreductase</keyword>
<evidence type="ECO:0000256" key="6">
    <source>
        <dbReference type="SAM" id="MobiDB-lite"/>
    </source>
</evidence>
<feature type="compositionally biased region" description="Low complexity" evidence="6">
    <location>
        <begin position="226"/>
        <end position="242"/>
    </location>
</feature>
<dbReference type="Proteomes" id="UP000450000">
    <property type="component" value="Unassembled WGS sequence"/>
</dbReference>
<comment type="similarity">
    <text evidence="2">Belongs to the GMC oxidoreductase family.</text>
</comment>
<comment type="cofactor">
    <cofactor evidence="1">
        <name>FAD</name>
        <dbReference type="ChEBI" id="CHEBI:57692"/>
    </cofactor>
</comment>
<reference evidence="10 11" key="1">
    <citation type="submission" date="2019-09" db="EMBL/GenBank/DDBJ databases">
        <title>Genome Sequences of Streptomyces kaniharaensis ATCC 21070.</title>
        <authorList>
            <person name="Zhu W."/>
            <person name="De Crecy-Lagard V."/>
            <person name="Richards N.G."/>
        </authorList>
    </citation>
    <scope>NUCLEOTIDE SEQUENCE [LARGE SCALE GENOMIC DNA]</scope>
    <source>
        <strain evidence="10 11">SF-557</strain>
    </source>
</reference>
<evidence type="ECO:0000256" key="2">
    <source>
        <dbReference type="ARBA" id="ARBA00010790"/>
    </source>
</evidence>
<evidence type="ECO:0000256" key="3">
    <source>
        <dbReference type="ARBA" id="ARBA00022630"/>
    </source>
</evidence>
<organism evidence="10 11">
    <name type="scientific">Streptomyces kaniharaensis</name>
    <dbReference type="NCBI Taxonomy" id="212423"/>
    <lineage>
        <taxon>Bacteria</taxon>
        <taxon>Bacillati</taxon>
        <taxon>Actinomycetota</taxon>
        <taxon>Actinomycetes</taxon>
        <taxon>Kitasatosporales</taxon>
        <taxon>Streptomycetaceae</taxon>
        <taxon>Streptomyces</taxon>
    </lineage>
</organism>
<dbReference type="InterPro" id="IPR051473">
    <property type="entry name" value="P2Ox-like"/>
</dbReference>
<dbReference type="Gene3D" id="3.50.50.60">
    <property type="entry name" value="FAD/NAD(P)-binding domain"/>
    <property type="match status" value="2"/>
</dbReference>
<dbReference type="InterPro" id="IPR036188">
    <property type="entry name" value="FAD/NAD-bd_sf"/>
</dbReference>
<dbReference type="RefSeq" id="WP_326847473.1">
    <property type="nucleotide sequence ID" value="NZ_WBOF01000003.1"/>
</dbReference>
<comment type="caution">
    <text evidence="10">The sequence shown here is derived from an EMBL/GenBank/DDBJ whole genome shotgun (WGS) entry which is preliminary data.</text>
</comment>
<gene>
    <name evidence="10" type="ORF">F7Q99_34595</name>
</gene>
<dbReference type="InterPro" id="IPR006076">
    <property type="entry name" value="FAD-dep_OxRdtase"/>
</dbReference>
<evidence type="ECO:0000256" key="4">
    <source>
        <dbReference type="ARBA" id="ARBA00022827"/>
    </source>
</evidence>
<feature type="domain" description="Glucose-methanol-choline oxidoreductase C-terminal" evidence="9">
    <location>
        <begin position="458"/>
        <end position="588"/>
    </location>
</feature>
<dbReference type="GO" id="GO:0016614">
    <property type="term" value="F:oxidoreductase activity, acting on CH-OH group of donors"/>
    <property type="evidence" value="ECO:0007669"/>
    <property type="project" value="InterPro"/>
</dbReference>
<dbReference type="InterPro" id="IPR007867">
    <property type="entry name" value="GMC_OxRtase_C"/>
</dbReference>
<dbReference type="Pfam" id="PF01266">
    <property type="entry name" value="DAO"/>
    <property type="match status" value="1"/>
</dbReference>